<organism evidence="1 2">
    <name type="scientific">Rosa chinensis</name>
    <name type="common">China rose</name>
    <dbReference type="NCBI Taxonomy" id="74649"/>
    <lineage>
        <taxon>Eukaryota</taxon>
        <taxon>Viridiplantae</taxon>
        <taxon>Streptophyta</taxon>
        <taxon>Embryophyta</taxon>
        <taxon>Tracheophyta</taxon>
        <taxon>Spermatophyta</taxon>
        <taxon>Magnoliopsida</taxon>
        <taxon>eudicotyledons</taxon>
        <taxon>Gunneridae</taxon>
        <taxon>Pentapetalae</taxon>
        <taxon>rosids</taxon>
        <taxon>fabids</taxon>
        <taxon>Rosales</taxon>
        <taxon>Rosaceae</taxon>
        <taxon>Rosoideae</taxon>
        <taxon>Rosoideae incertae sedis</taxon>
        <taxon>Rosa</taxon>
    </lineage>
</organism>
<dbReference type="Proteomes" id="UP000238479">
    <property type="component" value="Chromosome 2"/>
</dbReference>
<evidence type="ECO:0000313" key="2">
    <source>
        <dbReference type="Proteomes" id="UP000238479"/>
    </source>
</evidence>
<keyword evidence="2" id="KW-1185">Reference proteome</keyword>
<comment type="caution">
    <text evidence="1">The sequence shown here is derived from an EMBL/GenBank/DDBJ whole genome shotgun (WGS) entry which is preliminary data.</text>
</comment>
<dbReference type="Gramene" id="PRQ49622">
    <property type="protein sequence ID" value="PRQ49622"/>
    <property type="gene ID" value="RchiOBHm_Chr2g0123971"/>
</dbReference>
<gene>
    <name evidence="1" type="ORF">RchiOBHm_Chr2g0123971</name>
</gene>
<dbReference type="AlphaFoldDB" id="A0A2P6RT91"/>
<protein>
    <submittedName>
        <fullName evidence="1">Uncharacterized protein</fullName>
    </submittedName>
</protein>
<sequence>MRLRCEKWAYRIIRFGCGFRPKPARTAPSPALPSRASKFMPTWIAPICIN</sequence>
<dbReference type="EMBL" id="PDCK01000040">
    <property type="protein sequence ID" value="PRQ49622.1"/>
    <property type="molecule type" value="Genomic_DNA"/>
</dbReference>
<proteinExistence type="predicted"/>
<accession>A0A2P6RT91</accession>
<evidence type="ECO:0000313" key="1">
    <source>
        <dbReference type="EMBL" id="PRQ49622.1"/>
    </source>
</evidence>
<reference evidence="1 2" key="1">
    <citation type="journal article" date="2018" name="Nat. Genet.">
        <title>The Rosa genome provides new insights in the design of modern roses.</title>
        <authorList>
            <person name="Bendahmane M."/>
        </authorList>
    </citation>
    <scope>NUCLEOTIDE SEQUENCE [LARGE SCALE GENOMIC DNA]</scope>
    <source>
        <strain evidence="2">cv. Old Blush</strain>
    </source>
</reference>
<name>A0A2P6RT91_ROSCH</name>